<protein>
    <submittedName>
        <fullName evidence="1">Uncharacterized protein</fullName>
    </submittedName>
</protein>
<proteinExistence type="predicted"/>
<reference evidence="1" key="1">
    <citation type="submission" date="2020-05" db="EMBL/GenBank/DDBJ databases">
        <title>Large-scale comparative analyses of tick genomes elucidate their genetic diversity and vector capacities.</title>
        <authorList>
            <person name="Jia N."/>
            <person name="Wang J."/>
            <person name="Shi W."/>
            <person name="Du L."/>
            <person name="Sun Y."/>
            <person name="Zhan W."/>
            <person name="Jiang J."/>
            <person name="Wang Q."/>
            <person name="Zhang B."/>
            <person name="Ji P."/>
            <person name="Sakyi L.B."/>
            <person name="Cui X."/>
            <person name="Yuan T."/>
            <person name="Jiang B."/>
            <person name="Yang W."/>
            <person name="Lam T.T.-Y."/>
            <person name="Chang Q."/>
            <person name="Ding S."/>
            <person name="Wang X."/>
            <person name="Zhu J."/>
            <person name="Ruan X."/>
            <person name="Zhao L."/>
            <person name="Wei J."/>
            <person name="Que T."/>
            <person name="Du C."/>
            <person name="Cheng J."/>
            <person name="Dai P."/>
            <person name="Han X."/>
            <person name="Huang E."/>
            <person name="Gao Y."/>
            <person name="Liu J."/>
            <person name="Shao H."/>
            <person name="Ye R."/>
            <person name="Li L."/>
            <person name="Wei W."/>
            <person name="Wang X."/>
            <person name="Wang C."/>
            <person name="Yang T."/>
            <person name="Huo Q."/>
            <person name="Li W."/>
            <person name="Guo W."/>
            <person name="Chen H."/>
            <person name="Zhou L."/>
            <person name="Ni X."/>
            <person name="Tian J."/>
            <person name="Zhou Y."/>
            <person name="Sheng Y."/>
            <person name="Liu T."/>
            <person name="Pan Y."/>
            <person name="Xia L."/>
            <person name="Li J."/>
            <person name="Zhao F."/>
            <person name="Cao W."/>
        </authorList>
    </citation>
    <scope>NUCLEOTIDE SEQUENCE</scope>
    <source>
        <strain evidence="1">Dsil-2018</strain>
    </source>
</reference>
<comment type="caution">
    <text evidence="1">The sequence shown here is derived from an EMBL/GenBank/DDBJ whole genome shotgun (WGS) entry which is preliminary data.</text>
</comment>
<accession>A0ACB8CQU5</accession>
<organism evidence="1 2">
    <name type="scientific">Dermacentor silvarum</name>
    <name type="common">Tick</name>
    <dbReference type="NCBI Taxonomy" id="543639"/>
    <lineage>
        <taxon>Eukaryota</taxon>
        <taxon>Metazoa</taxon>
        <taxon>Ecdysozoa</taxon>
        <taxon>Arthropoda</taxon>
        <taxon>Chelicerata</taxon>
        <taxon>Arachnida</taxon>
        <taxon>Acari</taxon>
        <taxon>Parasitiformes</taxon>
        <taxon>Ixodida</taxon>
        <taxon>Ixodoidea</taxon>
        <taxon>Ixodidae</taxon>
        <taxon>Rhipicephalinae</taxon>
        <taxon>Dermacentor</taxon>
    </lineage>
</organism>
<dbReference type="Proteomes" id="UP000821865">
    <property type="component" value="Chromosome 5"/>
</dbReference>
<dbReference type="EMBL" id="CM023474">
    <property type="protein sequence ID" value="KAH7949400.1"/>
    <property type="molecule type" value="Genomic_DNA"/>
</dbReference>
<gene>
    <name evidence="1" type="ORF">HPB49_009322</name>
</gene>
<evidence type="ECO:0000313" key="1">
    <source>
        <dbReference type="EMBL" id="KAH7949400.1"/>
    </source>
</evidence>
<sequence>MLLSLLSHKQKHQNRQRQVPQQTQFKPHFEEVNGYAKSRNVIHYQNMLPARQRKPAASLREYWRLLGGEDASSKEDKIGAHSMEGPPAKTPTGAPSPFPNHPDWAPNVFAFKRANREAEEKKCARYKRTLKRKRWSASNHGSAAHTGCVVAAYAAYASREKANAEADGEEEMEPDTTNDVAFPAWQPKLFQCKRFRQVRVIIDSTEIRIERASASTAQRTTWSQYKNSNTIKVLVGITPNRLISYVLECWGGKISDKQLFLQTDFTKYLEYRDEVMADRGLAWKHVMEELAVQALRL</sequence>
<keyword evidence="2" id="KW-1185">Reference proteome</keyword>
<name>A0ACB8CQU5_DERSI</name>
<evidence type="ECO:0000313" key="2">
    <source>
        <dbReference type="Proteomes" id="UP000821865"/>
    </source>
</evidence>